<gene>
    <name evidence="3" type="ORF">FOM92_11170</name>
</gene>
<evidence type="ECO:0000313" key="4">
    <source>
        <dbReference type="Proteomes" id="UP000320160"/>
    </source>
</evidence>
<sequence length="160" mass="16542">MFSKSKASPESVQTPAQRNNGSVRNNSGHTFSIIASDVEIVGNLNARVDLHIDGKIQGDVTCGNLVQGEGSIIAGKVIAESARLSGSVEGSIEANDLVIESTARITGDVVYTNLTIAPGGQIEGKFRHKSSGGAPSISRTTVDISKVADPLILGNESKVA</sequence>
<accession>A0A553WAL6</accession>
<feature type="region of interest" description="Disordered" evidence="2">
    <location>
        <begin position="1"/>
        <end position="26"/>
    </location>
</feature>
<proteinExistence type="inferred from homology"/>
<evidence type="ECO:0000256" key="1">
    <source>
        <dbReference type="ARBA" id="ARBA00044755"/>
    </source>
</evidence>
<protein>
    <submittedName>
        <fullName evidence="3">Polymer-forming cytoskeletal protein</fullName>
    </submittedName>
</protein>
<evidence type="ECO:0000256" key="2">
    <source>
        <dbReference type="SAM" id="MobiDB-lite"/>
    </source>
</evidence>
<organism evidence="3 4">
    <name type="scientific">Sphingorhabdus contaminans</name>
    <dbReference type="NCBI Taxonomy" id="1343899"/>
    <lineage>
        <taxon>Bacteria</taxon>
        <taxon>Pseudomonadati</taxon>
        <taxon>Pseudomonadota</taxon>
        <taxon>Alphaproteobacteria</taxon>
        <taxon>Sphingomonadales</taxon>
        <taxon>Sphingomonadaceae</taxon>
        <taxon>Sphingorhabdus</taxon>
    </lineage>
</organism>
<name>A0A553WAL6_9SPHN</name>
<dbReference type="InterPro" id="IPR007607">
    <property type="entry name" value="BacA/B"/>
</dbReference>
<dbReference type="EMBL" id="VKKU01000002">
    <property type="protein sequence ID" value="TSB01729.1"/>
    <property type="molecule type" value="Genomic_DNA"/>
</dbReference>
<dbReference type="Pfam" id="PF04519">
    <property type="entry name" value="Bactofilin"/>
    <property type="match status" value="1"/>
</dbReference>
<evidence type="ECO:0000313" key="3">
    <source>
        <dbReference type="EMBL" id="TSB01729.1"/>
    </source>
</evidence>
<dbReference type="Proteomes" id="UP000320160">
    <property type="component" value="Unassembled WGS sequence"/>
</dbReference>
<comment type="similarity">
    <text evidence="1">Belongs to the bactofilin family.</text>
</comment>
<reference evidence="3 4" key="1">
    <citation type="submission" date="2019-07" db="EMBL/GenBank/DDBJ databases">
        <authorList>
            <person name="Park M."/>
        </authorList>
    </citation>
    <scope>NUCLEOTIDE SEQUENCE [LARGE SCALE GENOMIC DNA]</scope>
    <source>
        <strain evidence="3 4">KCTC32445</strain>
    </source>
</reference>
<dbReference type="PANTHER" id="PTHR35024">
    <property type="entry name" value="HYPOTHETICAL CYTOSOLIC PROTEIN"/>
    <property type="match status" value="1"/>
</dbReference>
<comment type="caution">
    <text evidence="3">The sequence shown here is derived from an EMBL/GenBank/DDBJ whole genome shotgun (WGS) entry which is preliminary data.</text>
</comment>
<keyword evidence="4" id="KW-1185">Reference proteome</keyword>
<dbReference type="PANTHER" id="PTHR35024:SF4">
    <property type="entry name" value="POLYMER-FORMING CYTOSKELETAL PROTEIN"/>
    <property type="match status" value="1"/>
</dbReference>
<dbReference type="AlphaFoldDB" id="A0A553WAL6"/>
<dbReference type="OrthoDB" id="5738271at2"/>